<keyword evidence="9" id="KW-0234">DNA repair</keyword>
<reference evidence="20 21" key="1">
    <citation type="submission" date="2016-10" db="EMBL/GenBank/DDBJ databases">
        <authorList>
            <person name="de Groot N.N."/>
        </authorList>
    </citation>
    <scope>NUCLEOTIDE SEQUENCE [LARGE SCALE GENOMIC DNA]</scope>
    <source>
        <strain evidence="20 21">B7-7</strain>
    </source>
</reference>
<evidence type="ECO:0000256" key="12">
    <source>
        <dbReference type="ARBA" id="ARBA00038905"/>
    </source>
</evidence>
<dbReference type="InterPro" id="IPR003561">
    <property type="entry name" value="Mutator_MutT"/>
</dbReference>
<dbReference type="OrthoDB" id="9810648at2"/>
<dbReference type="CDD" id="cd03425">
    <property type="entry name" value="NUDIX_MutT_NudA_like"/>
    <property type="match status" value="1"/>
</dbReference>
<evidence type="ECO:0000256" key="2">
    <source>
        <dbReference type="ARBA" id="ARBA00005582"/>
    </source>
</evidence>
<dbReference type="STRING" id="867345.SAMN05421693_10211"/>
<protein>
    <recommendedName>
        <fullName evidence="13">8-oxo-dGTP diphosphatase</fullName>
        <ecNumber evidence="12">3.6.1.55</ecNumber>
    </recommendedName>
    <alternativeName>
        <fullName evidence="16">7,8-dihydro-8-oxoguanine-triphosphatase</fullName>
    </alternativeName>
    <alternativeName>
        <fullName evidence="15">Mutator protein MutT</fullName>
    </alternativeName>
    <alternativeName>
        <fullName evidence="14">dGTP pyrophosphohydrolase</fullName>
    </alternativeName>
</protein>
<dbReference type="SUPFAM" id="SSF51391">
    <property type="entry name" value="Thiamin phosphate synthase"/>
    <property type="match status" value="1"/>
</dbReference>
<keyword evidence="3" id="KW-0515">Mutator protein</keyword>
<dbReference type="Gene3D" id="3.20.20.70">
    <property type="entry name" value="Aldolase class I"/>
    <property type="match status" value="1"/>
</dbReference>
<evidence type="ECO:0000256" key="5">
    <source>
        <dbReference type="ARBA" id="ARBA00022723"/>
    </source>
</evidence>
<dbReference type="InterPro" id="IPR020084">
    <property type="entry name" value="NUDIX_hydrolase_CS"/>
</dbReference>
<accession>A0A1H8Z880</accession>
<evidence type="ECO:0000256" key="8">
    <source>
        <dbReference type="ARBA" id="ARBA00022842"/>
    </source>
</evidence>
<evidence type="ECO:0000256" key="3">
    <source>
        <dbReference type="ARBA" id="ARBA00022457"/>
    </source>
</evidence>
<evidence type="ECO:0000256" key="4">
    <source>
        <dbReference type="ARBA" id="ARBA00022705"/>
    </source>
</evidence>
<dbReference type="InterPro" id="IPR029119">
    <property type="entry name" value="MutY_C"/>
</dbReference>
<evidence type="ECO:0000256" key="11">
    <source>
        <dbReference type="ARBA" id="ARBA00036904"/>
    </source>
</evidence>
<dbReference type="GO" id="GO:0044716">
    <property type="term" value="F:8-oxo-GDP phosphatase activity"/>
    <property type="evidence" value="ECO:0007669"/>
    <property type="project" value="TreeGrafter"/>
</dbReference>
<keyword evidence="6" id="KW-0227">DNA damage</keyword>
<dbReference type="Pfam" id="PF02581">
    <property type="entry name" value="TMP-TENI"/>
    <property type="match status" value="1"/>
</dbReference>
<feature type="binding site" evidence="17">
    <location>
        <position position="31"/>
    </location>
    <ligand>
        <name>8-oxo-dGTP</name>
        <dbReference type="ChEBI" id="CHEBI:77896"/>
    </ligand>
</feature>
<dbReference type="Pfam" id="PF14815">
    <property type="entry name" value="NUDIX_4"/>
    <property type="match status" value="1"/>
</dbReference>
<comment type="cofactor">
    <cofactor evidence="1 18">
        <name>Mg(2+)</name>
        <dbReference type="ChEBI" id="CHEBI:18420"/>
    </cofactor>
</comment>
<dbReference type="NCBIfam" id="TIGR00586">
    <property type="entry name" value="mutt"/>
    <property type="match status" value="1"/>
</dbReference>
<dbReference type="GO" id="GO:0006260">
    <property type="term" value="P:DNA replication"/>
    <property type="evidence" value="ECO:0007669"/>
    <property type="project" value="UniProtKB-KW"/>
</dbReference>
<evidence type="ECO:0000313" key="21">
    <source>
        <dbReference type="Proteomes" id="UP000199496"/>
    </source>
</evidence>
<keyword evidence="5 18" id="KW-0479">Metal-binding</keyword>
<dbReference type="GO" id="GO:0006281">
    <property type="term" value="P:DNA repair"/>
    <property type="evidence" value="ECO:0007669"/>
    <property type="project" value="UniProtKB-KW"/>
</dbReference>
<dbReference type="InterPro" id="IPR000086">
    <property type="entry name" value="NUDIX_hydrolase_dom"/>
</dbReference>
<keyword evidence="7" id="KW-0378">Hydrolase</keyword>
<dbReference type="EMBL" id="FOFO01000002">
    <property type="protein sequence ID" value="SEP60669.1"/>
    <property type="molecule type" value="Genomic_DNA"/>
</dbReference>
<dbReference type="PROSITE" id="PS00893">
    <property type="entry name" value="NUDIX_BOX"/>
    <property type="match status" value="1"/>
</dbReference>
<dbReference type="SUPFAM" id="SSF55811">
    <property type="entry name" value="Nudix"/>
    <property type="match status" value="1"/>
</dbReference>
<feature type="binding site" evidence="17">
    <location>
        <begin position="37"/>
        <end position="40"/>
    </location>
    <ligand>
        <name>8-oxo-dGTP</name>
        <dbReference type="ChEBI" id="CHEBI:77896"/>
    </ligand>
</feature>
<dbReference type="PANTHER" id="PTHR47707:SF1">
    <property type="entry name" value="NUDIX HYDROLASE FAMILY PROTEIN"/>
    <property type="match status" value="1"/>
</dbReference>
<dbReference type="Gene3D" id="3.90.79.10">
    <property type="entry name" value="Nucleoside Triphosphate Pyrophosphohydrolase"/>
    <property type="match status" value="1"/>
</dbReference>
<dbReference type="PANTHER" id="PTHR47707">
    <property type="entry name" value="8-OXO-DGTP DIPHOSPHATASE"/>
    <property type="match status" value="1"/>
</dbReference>
<name>A0A1H8Z880_9GAMM</name>
<dbReference type="InterPro" id="IPR013785">
    <property type="entry name" value="Aldolase_TIM"/>
</dbReference>
<dbReference type="AlphaFoldDB" id="A0A1H8Z880"/>
<evidence type="ECO:0000256" key="10">
    <source>
        <dbReference type="ARBA" id="ARBA00035861"/>
    </source>
</evidence>
<comment type="catalytic activity">
    <reaction evidence="10">
        <text>8-oxo-dGTP + H2O = 8-oxo-dGMP + diphosphate + H(+)</text>
        <dbReference type="Rhea" id="RHEA:31575"/>
        <dbReference type="ChEBI" id="CHEBI:15377"/>
        <dbReference type="ChEBI" id="CHEBI:15378"/>
        <dbReference type="ChEBI" id="CHEBI:33019"/>
        <dbReference type="ChEBI" id="CHEBI:63224"/>
        <dbReference type="ChEBI" id="CHEBI:77896"/>
        <dbReference type="EC" id="3.6.1.55"/>
    </reaction>
</comment>
<evidence type="ECO:0000256" key="16">
    <source>
        <dbReference type="ARBA" id="ARBA00042798"/>
    </source>
</evidence>
<dbReference type="EC" id="3.6.1.55" evidence="12"/>
<keyword evidence="8 18" id="KW-0460">Magnesium</keyword>
<evidence type="ECO:0000256" key="1">
    <source>
        <dbReference type="ARBA" id="ARBA00001946"/>
    </source>
</evidence>
<sequence length="323" mass="35263">MTSSQPLRVAVAAIANDRDEYLIARRPDHVHQGGRWEFPGGKIEPGENLETALCRELREELDIIPVSFHPLMTLDHAYPDRQVRLEVVRVHRFEGRPRGMEGQPLRWMPAGLLHTLDFPAANRPIIQALTLPDRVLITPDLRCPHTLLAGLQRTLAAGWVRLIQWRTPRLEGEILAELMAQVMPLCRAKGVRLLLNGDPERAITLGADGVHLNSHRLALLGQRPEGLDGQHLVGASVHDAVGLRQARKIGADLVLISPVAATLTHPGAPTLGWSRFEELARQAGCPAYALGGMTPAHVATAQDHGGQGIAGIRGLWLGPAEPD</sequence>
<evidence type="ECO:0000256" key="18">
    <source>
        <dbReference type="PIRSR" id="PIRSR603561-2"/>
    </source>
</evidence>
<comment type="catalytic activity">
    <reaction evidence="11">
        <text>8-oxo-GTP + H2O = 8-oxo-GMP + diphosphate + H(+)</text>
        <dbReference type="Rhea" id="RHEA:67616"/>
        <dbReference type="ChEBI" id="CHEBI:15377"/>
        <dbReference type="ChEBI" id="CHEBI:15378"/>
        <dbReference type="ChEBI" id="CHEBI:33019"/>
        <dbReference type="ChEBI" id="CHEBI:143553"/>
        <dbReference type="ChEBI" id="CHEBI:145694"/>
    </reaction>
</comment>
<dbReference type="PRINTS" id="PR00502">
    <property type="entry name" value="NUDIXFAMILY"/>
</dbReference>
<dbReference type="NCBIfam" id="NF006530">
    <property type="entry name" value="PRK08999.1"/>
    <property type="match status" value="1"/>
</dbReference>
<dbReference type="PROSITE" id="PS51462">
    <property type="entry name" value="NUDIX"/>
    <property type="match status" value="1"/>
</dbReference>
<evidence type="ECO:0000256" key="17">
    <source>
        <dbReference type="PIRSR" id="PIRSR603561-1"/>
    </source>
</evidence>
<evidence type="ECO:0000256" key="13">
    <source>
        <dbReference type="ARBA" id="ARBA00040794"/>
    </source>
</evidence>
<evidence type="ECO:0000256" key="6">
    <source>
        <dbReference type="ARBA" id="ARBA00022763"/>
    </source>
</evidence>
<organism evidence="20 21">
    <name type="scientific">Ectothiorhodospira magna</name>
    <dbReference type="NCBI Taxonomy" id="867345"/>
    <lineage>
        <taxon>Bacteria</taxon>
        <taxon>Pseudomonadati</taxon>
        <taxon>Pseudomonadota</taxon>
        <taxon>Gammaproteobacteria</taxon>
        <taxon>Chromatiales</taxon>
        <taxon>Ectothiorhodospiraceae</taxon>
        <taxon>Ectothiorhodospira</taxon>
    </lineage>
</organism>
<evidence type="ECO:0000256" key="7">
    <source>
        <dbReference type="ARBA" id="ARBA00022801"/>
    </source>
</evidence>
<evidence type="ECO:0000256" key="15">
    <source>
        <dbReference type="ARBA" id="ARBA00041979"/>
    </source>
</evidence>
<dbReference type="GO" id="GO:0044715">
    <property type="term" value="F:8-oxo-dGDP phosphatase activity"/>
    <property type="evidence" value="ECO:0007669"/>
    <property type="project" value="TreeGrafter"/>
</dbReference>
<dbReference type="InterPro" id="IPR022998">
    <property type="entry name" value="ThiamineP_synth_TenI"/>
</dbReference>
<proteinExistence type="inferred from homology"/>
<dbReference type="InterPro" id="IPR015797">
    <property type="entry name" value="NUDIX_hydrolase-like_dom_sf"/>
</dbReference>
<keyword evidence="21" id="KW-1185">Reference proteome</keyword>
<keyword evidence="4" id="KW-0235">DNA replication</keyword>
<dbReference type="InterPro" id="IPR047127">
    <property type="entry name" value="MutT-like"/>
</dbReference>
<dbReference type="RefSeq" id="WP_090202632.1">
    <property type="nucleotide sequence ID" value="NZ_FOFO01000002.1"/>
</dbReference>
<feature type="binding site" evidence="17">
    <location>
        <position position="26"/>
    </location>
    <ligand>
        <name>8-oxo-dGTP</name>
        <dbReference type="ChEBI" id="CHEBI:77896"/>
    </ligand>
</feature>
<feature type="binding site" evidence="18">
    <location>
        <position position="60"/>
    </location>
    <ligand>
        <name>Mg(2+)</name>
        <dbReference type="ChEBI" id="CHEBI:18420"/>
    </ligand>
</feature>
<evidence type="ECO:0000256" key="9">
    <source>
        <dbReference type="ARBA" id="ARBA00023204"/>
    </source>
</evidence>
<dbReference type="FunFam" id="3.90.79.10:FF:000014">
    <property type="entry name" value="8-oxo-dGTP diphosphatase MutT"/>
    <property type="match status" value="1"/>
</dbReference>
<evidence type="ECO:0000259" key="19">
    <source>
        <dbReference type="PROSITE" id="PS51462"/>
    </source>
</evidence>
<dbReference type="CDD" id="cd00564">
    <property type="entry name" value="TMP_TenI"/>
    <property type="match status" value="1"/>
</dbReference>
<dbReference type="InterPro" id="IPR020476">
    <property type="entry name" value="Nudix_hydrolase"/>
</dbReference>
<dbReference type="GO" id="GO:0046872">
    <property type="term" value="F:metal ion binding"/>
    <property type="evidence" value="ECO:0007669"/>
    <property type="project" value="UniProtKB-KW"/>
</dbReference>
<dbReference type="GO" id="GO:0009228">
    <property type="term" value="P:thiamine biosynthetic process"/>
    <property type="evidence" value="ECO:0007669"/>
    <property type="project" value="UniProtKB-KW"/>
</dbReference>
<dbReference type="InterPro" id="IPR036206">
    <property type="entry name" value="ThiamineP_synth_sf"/>
</dbReference>
<feature type="binding site" evidence="17">
    <location>
        <position position="122"/>
    </location>
    <ligand>
        <name>8-oxo-dGTP</name>
        <dbReference type="ChEBI" id="CHEBI:77896"/>
    </ligand>
</feature>
<evidence type="ECO:0000256" key="14">
    <source>
        <dbReference type="ARBA" id="ARBA00041592"/>
    </source>
</evidence>
<dbReference type="GO" id="GO:0008413">
    <property type="term" value="F:8-oxo-7,8-dihydroguanosine triphosphate pyrophosphatase activity"/>
    <property type="evidence" value="ECO:0007669"/>
    <property type="project" value="InterPro"/>
</dbReference>
<feature type="domain" description="Nudix hydrolase" evidence="19">
    <location>
        <begin position="6"/>
        <end position="133"/>
    </location>
</feature>
<comment type="similarity">
    <text evidence="2">Belongs to the Nudix hydrolase family.</text>
</comment>
<dbReference type="Proteomes" id="UP000199496">
    <property type="component" value="Unassembled WGS sequence"/>
</dbReference>
<evidence type="ECO:0000313" key="20">
    <source>
        <dbReference type="EMBL" id="SEP60669.1"/>
    </source>
</evidence>
<dbReference type="GO" id="GO:0035539">
    <property type="term" value="F:8-oxo-7,8-dihydrodeoxyguanosine triphosphate pyrophosphatase activity"/>
    <property type="evidence" value="ECO:0007669"/>
    <property type="project" value="UniProtKB-EC"/>
</dbReference>
<feature type="binding site" evidence="18">
    <location>
        <position position="40"/>
    </location>
    <ligand>
        <name>Mg(2+)</name>
        <dbReference type="ChEBI" id="CHEBI:18420"/>
    </ligand>
</feature>
<gene>
    <name evidence="20" type="ORF">SAMN05421693_10211</name>
</gene>